<feature type="transmembrane region" description="Helical" evidence="5">
    <location>
        <begin position="66"/>
        <end position="84"/>
    </location>
</feature>
<proteinExistence type="predicted"/>
<dbReference type="Pfam" id="PF04932">
    <property type="entry name" value="Wzy_C"/>
    <property type="match status" value="1"/>
</dbReference>
<protein>
    <submittedName>
        <fullName evidence="7">O-Antigen ligase</fullName>
    </submittedName>
</protein>
<dbReference type="AlphaFoldDB" id="A0A517NNV3"/>
<keyword evidence="8" id="KW-1185">Reference proteome</keyword>
<dbReference type="PANTHER" id="PTHR37422">
    <property type="entry name" value="TEICHURONIC ACID BIOSYNTHESIS PROTEIN TUAE"/>
    <property type="match status" value="1"/>
</dbReference>
<feature type="transmembrane region" description="Helical" evidence="5">
    <location>
        <begin position="96"/>
        <end position="113"/>
    </location>
</feature>
<keyword evidence="3 5" id="KW-1133">Transmembrane helix</keyword>
<evidence type="ECO:0000313" key="8">
    <source>
        <dbReference type="Proteomes" id="UP000319817"/>
    </source>
</evidence>
<feature type="transmembrane region" description="Helical" evidence="5">
    <location>
        <begin position="204"/>
        <end position="220"/>
    </location>
</feature>
<keyword evidence="2 5" id="KW-0812">Transmembrane</keyword>
<evidence type="ECO:0000256" key="4">
    <source>
        <dbReference type="ARBA" id="ARBA00023136"/>
    </source>
</evidence>
<dbReference type="EMBL" id="CP036526">
    <property type="protein sequence ID" value="QDT08794.1"/>
    <property type="molecule type" value="Genomic_DNA"/>
</dbReference>
<evidence type="ECO:0000256" key="5">
    <source>
        <dbReference type="SAM" id="Phobius"/>
    </source>
</evidence>
<organism evidence="7 8">
    <name type="scientific">Stieleria marina</name>
    <dbReference type="NCBI Taxonomy" id="1930275"/>
    <lineage>
        <taxon>Bacteria</taxon>
        <taxon>Pseudomonadati</taxon>
        <taxon>Planctomycetota</taxon>
        <taxon>Planctomycetia</taxon>
        <taxon>Pirellulales</taxon>
        <taxon>Pirellulaceae</taxon>
        <taxon>Stieleria</taxon>
    </lineage>
</organism>
<feature type="transmembrane region" description="Helical" evidence="5">
    <location>
        <begin position="175"/>
        <end position="192"/>
    </location>
</feature>
<feature type="transmembrane region" description="Helical" evidence="5">
    <location>
        <begin position="122"/>
        <end position="139"/>
    </location>
</feature>
<feature type="domain" description="O-antigen ligase-related" evidence="6">
    <location>
        <begin position="213"/>
        <end position="362"/>
    </location>
</feature>
<dbReference type="GO" id="GO:0016874">
    <property type="term" value="F:ligase activity"/>
    <property type="evidence" value="ECO:0007669"/>
    <property type="project" value="UniProtKB-KW"/>
</dbReference>
<dbReference type="GO" id="GO:0016020">
    <property type="term" value="C:membrane"/>
    <property type="evidence" value="ECO:0007669"/>
    <property type="project" value="UniProtKB-SubCell"/>
</dbReference>
<feature type="transmembrane region" description="Helical" evidence="5">
    <location>
        <begin position="42"/>
        <end position="59"/>
    </location>
</feature>
<evidence type="ECO:0000259" key="6">
    <source>
        <dbReference type="Pfam" id="PF04932"/>
    </source>
</evidence>
<evidence type="ECO:0000256" key="3">
    <source>
        <dbReference type="ARBA" id="ARBA00022989"/>
    </source>
</evidence>
<evidence type="ECO:0000313" key="7">
    <source>
        <dbReference type="EMBL" id="QDT08794.1"/>
    </source>
</evidence>
<keyword evidence="4 5" id="KW-0472">Membrane</keyword>
<evidence type="ECO:0000256" key="1">
    <source>
        <dbReference type="ARBA" id="ARBA00004141"/>
    </source>
</evidence>
<gene>
    <name evidence="7" type="ORF">K239x_07360</name>
</gene>
<reference evidence="7 8" key="1">
    <citation type="submission" date="2019-02" db="EMBL/GenBank/DDBJ databases">
        <title>Deep-cultivation of Planctomycetes and their phenomic and genomic characterization uncovers novel biology.</title>
        <authorList>
            <person name="Wiegand S."/>
            <person name="Jogler M."/>
            <person name="Boedeker C."/>
            <person name="Pinto D."/>
            <person name="Vollmers J."/>
            <person name="Rivas-Marin E."/>
            <person name="Kohn T."/>
            <person name="Peeters S.H."/>
            <person name="Heuer A."/>
            <person name="Rast P."/>
            <person name="Oberbeckmann S."/>
            <person name="Bunk B."/>
            <person name="Jeske O."/>
            <person name="Meyerdierks A."/>
            <person name="Storesund J.E."/>
            <person name="Kallscheuer N."/>
            <person name="Luecker S."/>
            <person name="Lage O.M."/>
            <person name="Pohl T."/>
            <person name="Merkel B.J."/>
            <person name="Hornburger P."/>
            <person name="Mueller R.-W."/>
            <person name="Bruemmer F."/>
            <person name="Labrenz M."/>
            <person name="Spormann A.M."/>
            <person name="Op den Camp H."/>
            <person name="Overmann J."/>
            <person name="Amann R."/>
            <person name="Jetten M.S.M."/>
            <person name="Mascher T."/>
            <person name="Medema M.H."/>
            <person name="Devos D.P."/>
            <person name="Kaster A.-K."/>
            <person name="Ovreas L."/>
            <person name="Rohde M."/>
            <person name="Galperin M.Y."/>
            <person name="Jogler C."/>
        </authorList>
    </citation>
    <scope>NUCLEOTIDE SEQUENCE [LARGE SCALE GENOMIC DNA]</scope>
    <source>
        <strain evidence="7 8">K23_9</strain>
    </source>
</reference>
<dbReference type="InterPro" id="IPR007016">
    <property type="entry name" value="O-antigen_ligase-rel_domated"/>
</dbReference>
<feature type="transmembrane region" description="Helical" evidence="5">
    <location>
        <begin position="346"/>
        <end position="370"/>
    </location>
</feature>
<dbReference type="PANTHER" id="PTHR37422:SF13">
    <property type="entry name" value="LIPOPOLYSACCHARIDE BIOSYNTHESIS PROTEIN PA4999-RELATED"/>
    <property type="match status" value="1"/>
</dbReference>
<sequence length="464" mass="50517">MIVVALLVSVLISCASLATRVGWVCAMLAPAWLSRGVGALSIDLRFMTLGLLAVICIGSGRWIKGWNWVDLFVGVLTVVAMISLQRSQLFGPSECLVILSTWVVPYVMGRLVITKLSDLDQLLPYACAVCLVLSTWSVVESTTKVNPLNVIAGRGGSRIAGENYRMNLRRAEGPLGHPIYFGMTIAMLFPWSIEGARQAWNNQLPRLFIVTPILCAAGVFCTLSRGPILVLAVSIGSALFFWKPAWRLPLGILAFAALALMVAAWPIVVDQLESLSGEEQGHTVTINGDEYEYSGTKHRTLLYIVYASAMQDAGWLGHGKWGAKTDHLLYVEPELRRTFRSIDNHYVLLILNWGIAGLIAFLALGLFAIGSSSQLAFVGAPAYRVLIGSMSGTIAAVMLLLLTVWFSNGFGFSWLCYIGMLSSSVSAANKTKHSPRMATHRIASAPPRRKIRANAEPFHQAGHV</sequence>
<name>A0A517NNV3_9BACT</name>
<dbReference type="InterPro" id="IPR051533">
    <property type="entry name" value="WaaL-like"/>
</dbReference>
<keyword evidence="7" id="KW-0436">Ligase</keyword>
<comment type="subcellular location">
    <subcellularLocation>
        <location evidence="1">Membrane</location>
        <topology evidence="1">Multi-pass membrane protein</topology>
    </subcellularLocation>
</comment>
<dbReference type="Proteomes" id="UP000319817">
    <property type="component" value="Chromosome"/>
</dbReference>
<feature type="transmembrane region" description="Helical" evidence="5">
    <location>
        <begin position="249"/>
        <end position="268"/>
    </location>
</feature>
<feature type="transmembrane region" description="Helical" evidence="5">
    <location>
        <begin position="382"/>
        <end position="406"/>
    </location>
</feature>
<evidence type="ECO:0000256" key="2">
    <source>
        <dbReference type="ARBA" id="ARBA00022692"/>
    </source>
</evidence>
<accession>A0A517NNV3</accession>